<accession>A0A8S5PZ91</accession>
<dbReference type="EMBL" id="BK015540">
    <property type="protein sequence ID" value="DAE11929.1"/>
    <property type="molecule type" value="Genomic_DNA"/>
</dbReference>
<reference evidence="1" key="1">
    <citation type="journal article" date="2021" name="Proc. Natl. Acad. Sci. U.S.A.">
        <title>A Catalog of Tens of Thousands of Viruses from Human Metagenomes Reveals Hidden Associations with Chronic Diseases.</title>
        <authorList>
            <person name="Tisza M.J."/>
            <person name="Buck C.B."/>
        </authorList>
    </citation>
    <scope>NUCLEOTIDE SEQUENCE</scope>
    <source>
        <strain evidence="1">CtBtT5</strain>
    </source>
</reference>
<sequence>MSLLYPLLRSHPILAVPSAVPSPPHANPNAQAVSPTVLFCIASAVLFVA</sequence>
<protein>
    <submittedName>
        <fullName evidence="1">Uncharacterized protein</fullName>
    </submittedName>
</protein>
<proteinExistence type="predicted"/>
<name>A0A8S5PZ91_9CAUD</name>
<evidence type="ECO:0000313" key="1">
    <source>
        <dbReference type="EMBL" id="DAE11929.1"/>
    </source>
</evidence>
<organism evidence="1">
    <name type="scientific">Myoviridae sp. ctBtT5</name>
    <dbReference type="NCBI Taxonomy" id="2825048"/>
    <lineage>
        <taxon>Viruses</taxon>
        <taxon>Duplodnaviria</taxon>
        <taxon>Heunggongvirae</taxon>
        <taxon>Uroviricota</taxon>
        <taxon>Caudoviricetes</taxon>
    </lineage>
</organism>